<dbReference type="InterPro" id="IPR018060">
    <property type="entry name" value="HTH_AraC"/>
</dbReference>
<dbReference type="GO" id="GO:0003700">
    <property type="term" value="F:DNA-binding transcription factor activity"/>
    <property type="evidence" value="ECO:0007669"/>
    <property type="project" value="InterPro"/>
</dbReference>
<organism evidence="5 6">
    <name type="scientific">Vreelandella maris</name>
    <dbReference type="NCBI Taxonomy" id="2729617"/>
    <lineage>
        <taxon>Bacteria</taxon>
        <taxon>Pseudomonadati</taxon>
        <taxon>Pseudomonadota</taxon>
        <taxon>Gammaproteobacteria</taxon>
        <taxon>Oceanospirillales</taxon>
        <taxon>Halomonadaceae</taxon>
        <taxon>Vreelandella</taxon>
    </lineage>
</organism>
<dbReference type="Pfam" id="PF12833">
    <property type="entry name" value="HTH_18"/>
    <property type="match status" value="1"/>
</dbReference>
<accession>A0A7Y6V8U3</accession>
<dbReference type="SMART" id="SM00342">
    <property type="entry name" value="HTH_ARAC"/>
    <property type="match status" value="1"/>
</dbReference>
<sequence>MFNAMTRAEIWLQDTLDKPLGIEDLANHIGYSSSQVRRQFRQSFHISPSAYREKRRLERAAVLLALTPLNIAQIAIRCGYHNHSSFSRAFQRRYQLRPRNFRQSLKSTLSRSMPNPGFKTDIQKASDRQMILMRLYQAPEHIKGLGDASYHNKQLACLQARLRLSTTTISLPDILSAKVGALNNDYFHSYRTDVGLYLEPADNAQDIALPVPYRRVDIPTHYYSSTRFGDLADLYDALKHTIAHLLYSQNSFHVSGYPPQVLWKAHCLELRLPLISQ</sequence>
<dbReference type="InterPro" id="IPR020449">
    <property type="entry name" value="Tscrpt_reg_AraC-type_HTH"/>
</dbReference>
<dbReference type="PROSITE" id="PS01124">
    <property type="entry name" value="HTH_ARAC_FAMILY_2"/>
    <property type="match status" value="1"/>
</dbReference>
<protein>
    <submittedName>
        <fullName evidence="5">Helix-turn-helix transcriptional regulator</fullName>
    </submittedName>
</protein>
<keyword evidence="3" id="KW-0804">Transcription</keyword>
<reference evidence="5 6" key="1">
    <citation type="submission" date="2020-06" db="EMBL/GenBank/DDBJ databases">
        <title>Halomonas sp. QX-1 draft genome sequence.</title>
        <authorList>
            <person name="Qiu X."/>
        </authorList>
    </citation>
    <scope>NUCLEOTIDE SEQUENCE [LARGE SCALE GENOMIC DNA]</scope>
    <source>
        <strain evidence="5 6">QX-1</strain>
    </source>
</reference>
<proteinExistence type="predicted"/>
<evidence type="ECO:0000313" key="6">
    <source>
        <dbReference type="Proteomes" id="UP000589984"/>
    </source>
</evidence>
<keyword evidence="1" id="KW-0805">Transcription regulation</keyword>
<dbReference type="InterPro" id="IPR050959">
    <property type="entry name" value="MarA-like"/>
</dbReference>
<keyword evidence="6" id="KW-1185">Reference proteome</keyword>
<comment type="caution">
    <text evidence="5">The sequence shown here is derived from an EMBL/GenBank/DDBJ whole genome shotgun (WGS) entry which is preliminary data.</text>
</comment>
<dbReference type="Proteomes" id="UP000589984">
    <property type="component" value="Unassembled WGS sequence"/>
</dbReference>
<dbReference type="AlphaFoldDB" id="A0A7Y6V8U3"/>
<evidence type="ECO:0000256" key="2">
    <source>
        <dbReference type="ARBA" id="ARBA00023125"/>
    </source>
</evidence>
<dbReference type="PRINTS" id="PR00032">
    <property type="entry name" value="HTHARAC"/>
</dbReference>
<evidence type="ECO:0000259" key="4">
    <source>
        <dbReference type="PROSITE" id="PS01124"/>
    </source>
</evidence>
<keyword evidence="2" id="KW-0238">DNA-binding</keyword>
<dbReference type="PANTHER" id="PTHR47504:SF5">
    <property type="entry name" value="RIGHT ORIGIN-BINDING PROTEIN"/>
    <property type="match status" value="1"/>
</dbReference>
<gene>
    <name evidence="5" type="ORF">HUO07_10875</name>
</gene>
<dbReference type="InterPro" id="IPR009057">
    <property type="entry name" value="Homeodomain-like_sf"/>
</dbReference>
<dbReference type="EMBL" id="JABWCV010000010">
    <property type="protein sequence ID" value="NVF14669.1"/>
    <property type="molecule type" value="Genomic_DNA"/>
</dbReference>
<dbReference type="SUPFAM" id="SSF46689">
    <property type="entry name" value="Homeodomain-like"/>
    <property type="match status" value="2"/>
</dbReference>
<dbReference type="GO" id="GO:0043565">
    <property type="term" value="F:sequence-specific DNA binding"/>
    <property type="evidence" value="ECO:0007669"/>
    <property type="project" value="InterPro"/>
</dbReference>
<name>A0A7Y6V8U3_9GAMM</name>
<dbReference type="PANTHER" id="PTHR47504">
    <property type="entry name" value="RIGHT ORIGIN-BINDING PROTEIN"/>
    <property type="match status" value="1"/>
</dbReference>
<evidence type="ECO:0000313" key="5">
    <source>
        <dbReference type="EMBL" id="NVF14669.1"/>
    </source>
</evidence>
<dbReference type="RefSeq" id="WP_176303580.1">
    <property type="nucleotide sequence ID" value="NZ_JABWCV010000010.1"/>
</dbReference>
<feature type="domain" description="HTH araC/xylS-type" evidence="4">
    <location>
        <begin position="6"/>
        <end position="104"/>
    </location>
</feature>
<evidence type="ECO:0000256" key="1">
    <source>
        <dbReference type="ARBA" id="ARBA00023015"/>
    </source>
</evidence>
<dbReference type="Gene3D" id="1.10.10.60">
    <property type="entry name" value="Homeodomain-like"/>
    <property type="match status" value="2"/>
</dbReference>
<evidence type="ECO:0000256" key="3">
    <source>
        <dbReference type="ARBA" id="ARBA00023163"/>
    </source>
</evidence>